<dbReference type="EMBL" id="FN430335">
    <property type="protein sequence ID" value="CAZ84851.1"/>
    <property type="molecule type" value="Genomic_DNA"/>
</dbReference>
<feature type="region of interest" description="Disordered" evidence="1">
    <location>
        <begin position="485"/>
        <end position="613"/>
    </location>
</feature>
<dbReference type="GeneID" id="9186888"/>
<evidence type="ECO:0000313" key="3">
    <source>
        <dbReference type="EMBL" id="CAZ84851.1"/>
    </source>
</evidence>
<protein>
    <submittedName>
        <fullName evidence="3">(Perigord truffle) hypothetical protein</fullName>
    </submittedName>
</protein>
<dbReference type="InParanoid" id="D5GK08"/>
<dbReference type="SUPFAM" id="SSF50630">
    <property type="entry name" value="Acid proteases"/>
    <property type="match status" value="1"/>
</dbReference>
<feature type="transmembrane region" description="Helical" evidence="2">
    <location>
        <begin position="453"/>
        <end position="476"/>
    </location>
</feature>
<gene>
    <name evidence="3" type="ORF">GSTUM_00009303001</name>
</gene>
<evidence type="ECO:0000256" key="1">
    <source>
        <dbReference type="SAM" id="MobiDB-lite"/>
    </source>
</evidence>
<reference evidence="3 4" key="1">
    <citation type="journal article" date="2010" name="Nature">
        <title>Perigord black truffle genome uncovers evolutionary origins and mechanisms of symbiosis.</title>
        <authorList>
            <person name="Martin F."/>
            <person name="Kohler A."/>
            <person name="Murat C."/>
            <person name="Balestrini R."/>
            <person name="Coutinho P.M."/>
            <person name="Jaillon O."/>
            <person name="Montanini B."/>
            <person name="Morin E."/>
            <person name="Noel B."/>
            <person name="Percudani R."/>
            <person name="Porcel B."/>
            <person name="Rubini A."/>
            <person name="Amicucci A."/>
            <person name="Amselem J."/>
            <person name="Anthouard V."/>
            <person name="Arcioni S."/>
            <person name="Artiguenave F."/>
            <person name="Aury J.M."/>
            <person name="Ballario P."/>
            <person name="Bolchi A."/>
            <person name="Brenna A."/>
            <person name="Brun A."/>
            <person name="Buee M."/>
            <person name="Cantarel B."/>
            <person name="Chevalier G."/>
            <person name="Couloux A."/>
            <person name="Da Silva C."/>
            <person name="Denoeud F."/>
            <person name="Duplessis S."/>
            <person name="Ghignone S."/>
            <person name="Hilselberger B."/>
            <person name="Iotti M."/>
            <person name="Marcais B."/>
            <person name="Mello A."/>
            <person name="Miranda M."/>
            <person name="Pacioni G."/>
            <person name="Quesneville H."/>
            <person name="Riccioni C."/>
            <person name="Ruotolo R."/>
            <person name="Splivallo R."/>
            <person name="Stocchi V."/>
            <person name="Tisserant E."/>
            <person name="Viscomi A.R."/>
            <person name="Zambonelli A."/>
            <person name="Zampieri E."/>
            <person name="Henrissat B."/>
            <person name="Lebrun M.H."/>
            <person name="Paolocci F."/>
            <person name="Bonfante P."/>
            <person name="Ottonello S."/>
            <person name="Wincker P."/>
        </authorList>
    </citation>
    <scope>NUCLEOTIDE SEQUENCE [LARGE SCALE GENOMIC DNA]</scope>
    <source>
        <strain evidence="3 4">Mel28</strain>
    </source>
</reference>
<evidence type="ECO:0000313" key="4">
    <source>
        <dbReference type="Proteomes" id="UP000006911"/>
    </source>
</evidence>
<dbReference type="eggNOG" id="ENOG502SA90">
    <property type="taxonomic scope" value="Eukaryota"/>
</dbReference>
<dbReference type="OMA" id="LMEAPMD"/>
<dbReference type="Proteomes" id="UP000006911">
    <property type="component" value="Unassembled WGS sequence"/>
</dbReference>
<dbReference type="HOGENOM" id="CLU_445634_0_0_1"/>
<proteinExistence type="predicted"/>
<dbReference type="Gene3D" id="2.40.70.10">
    <property type="entry name" value="Acid Proteases"/>
    <property type="match status" value="2"/>
</dbReference>
<keyword evidence="2" id="KW-1133">Transmembrane helix</keyword>
<feature type="compositionally biased region" description="Low complexity" evidence="1">
    <location>
        <begin position="560"/>
        <end position="571"/>
    </location>
</feature>
<name>D5GK08_TUBMM</name>
<keyword evidence="2" id="KW-0472">Membrane</keyword>
<keyword evidence="4" id="KW-1185">Reference proteome</keyword>
<dbReference type="CDD" id="cd12087">
    <property type="entry name" value="TM_EGFR-like"/>
    <property type="match status" value="1"/>
</dbReference>
<sequence>MARGGSSTVRGRWIGYGILLGGLISGVQSLDCPVRPFALPWENTTILNYPDRAAAHRSVRWQVGSNKQVLAMQLGTTLNSTFIPDGDKVCKNDGSTDEPPGKFGCVFWRGGLFQPASSKTWVKDTGVEPYNGSVRNEGWDYLHQDLYAKTGKDPLSDFPRGWDTITFGDNLEVEGYPMTIIDDGKFPFGAGFIGLASDSVFLKSAVHANVTPSATWSFDYGLTAADVAGELVVGGYNAAKAKPEDWHNFTVSADKSKPCPLQVTVSKMKWGSTDLMAGMEPFMACVEPAYWSMIMPYQVQQNFNDTMLNGRRNTTFWRATWEYFFYNLTDTLPDGDFTIELDTGFSVTMPRSEWIYDAVQINADGHWDKIPGSIQATLGTAGYAPGVTPLLPFLGAPFLSQAYLIVDYSTNPQTFALAKTNRAKADQKLVPLSCKGSGNMTTPKAEKKTPTGVIVGSAVGGFAVLAIVGAIIFCLLRRRKQRAEATAETNVFSGADPPKTDMAGTGLYRPPAYTSPGPSSIAGAYPPESVMSDNNSTRSPSGYSHVPSSPPPSTSGVYNPPSSIRRPAPAAVNADGPPAELSARPPSAAAFPGIFQEADYDAASSNEGSKGGK</sequence>
<dbReference type="RefSeq" id="XP_002840660.1">
    <property type="nucleotide sequence ID" value="XM_002840614.1"/>
</dbReference>
<keyword evidence="2" id="KW-0812">Transmembrane</keyword>
<accession>D5GK08</accession>
<dbReference type="KEGG" id="tml:GSTUM_00009303001"/>
<feature type="compositionally biased region" description="Polar residues" evidence="1">
    <location>
        <begin position="603"/>
        <end position="613"/>
    </location>
</feature>
<dbReference type="AlphaFoldDB" id="D5GK08"/>
<evidence type="ECO:0000256" key="2">
    <source>
        <dbReference type="SAM" id="Phobius"/>
    </source>
</evidence>
<organism evidence="3 4">
    <name type="scientific">Tuber melanosporum (strain Mel28)</name>
    <name type="common">Perigord black truffle</name>
    <dbReference type="NCBI Taxonomy" id="656061"/>
    <lineage>
        <taxon>Eukaryota</taxon>
        <taxon>Fungi</taxon>
        <taxon>Dikarya</taxon>
        <taxon>Ascomycota</taxon>
        <taxon>Pezizomycotina</taxon>
        <taxon>Pezizomycetes</taxon>
        <taxon>Pezizales</taxon>
        <taxon>Tuberaceae</taxon>
        <taxon>Tuber</taxon>
    </lineage>
</organism>
<dbReference type="InterPro" id="IPR021109">
    <property type="entry name" value="Peptidase_aspartic_dom_sf"/>
</dbReference>